<accession>U2DRC9</accession>
<dbReference type="eggNOG" id="COG1077">
    <property type="taxonomic scope" value="Bacteria"/>
</dbReference>
<sequence>MAGKGVKIGVDLGTVNTLVYINGQGVIYNEPSVIAFDRKTKKCIAVGKEAKDMVGKEHDHIDVIKPLEGGVISDLEATKAYLQYVFEKLEHINVKFKKSTLLICCPSEVTNIEKNAMGQLATQVGIRDVFIEEEIKAGAIGAGIDIFAPQGAMIIDIGGGTSDIGVLALGDLVVSESTRIAGNYLDNQITKYVKMKYNMAIGNKTAETIKIKLGTLKETLEEEKEYAFSGRNLKTGLPCKMTVKQSEIRDIFLRAFETITNTAKKVLQQSPPELAADIFNDGIIINGGGALIEGVQAYFENQLNLKIKIAENPLTAIVEGSKLLLKNRGNYLVKPADV</sequence>
<comment type="caution">
    <text evidence="7">The sequence shown here is derived from an EMBL/GenBank/DDBJ whole genome shotgun (WGS) entry which is preliminary data.</text>
</comment>
<feature type="binding site" evidence="6">
    <location>
        <begin position="207"/>
        <end position="210"/>
    </location>
    <ligand>
        <name>ATP</name>
        <dbReference type="ChEBI" id="CHEBI:30616"/>
    </ligand>
</feature>
<dbReference type="GO" id="GO:0005737">
    <property type="term" value="C:cytoplasm"/>
    <property type="evidence" value="ECO:0007669"/>
    <property type="project" value="UniProtKB-SubCell"/>
</dbReference>
<evidence type="ECO:0000256" key="5">
    <source>
        <dbReference type="ARBA" id="ARBA00023458"/>
    </source>
</evidence>
<dbReference type="InterPro" id="IPR056546">
    <property type="entry name" value="MreB_MamK-like"/>
</dbReference>
<comment type="subcellular location">
    <subcellularLocation>
        <location evidence="6">Cytoplasm</location>
    </subcellularLocation>
    <text evidence="6">Membrane-associated.</text>
</comment>
<reference evidence="7 8" key="1">
    <citation type="journal article" date="2011" name="J. Bacteriol.">
        <title>Genome sequence of Haloplasma contractile, an unusual contractile bacterium from a deep-sea anoxic brine lake.</title>
        <authorList>
            <person name="Antunes A."/>
            <person name="Alam I."/>
            <person name="El Dorry H."/>
            <person name="Siam R."/>
            <person name="Robertson A."/>
            <person name="Bajic V.B."/>
            <person name="Stingl U."/>
        </authorList>
    </citation>
    <scope>NUCLEOTIDE SEQUENCE [LARGE SCALE GENOMIC DNA]</scope>
    <source>
        <strain evidence="7 8">SSD-17B</strain>
    </source>
</reference>
<dbReference type="SUPFAM" id="SSF53067">
    <property type="entry name" value="Actin-like ATPase domain"/>
    <property type="match status" value="2"/>
</dbReference>
<dbReference type="Proteomes" id="UP000005707">
    <property type="component" value="Unassembled WGS sequence"/>
</dbReference>
<keyword evidence="7" id="KW-0560">Oxidoreductase</keyword>
<proteinExistence type="inferred from homology"/>
<evidence type="ECO:0000256" key="2">
    <source>
        <dbReference type="ARBA" id="ARBA00022741"/>
    </source>
</evidence>
<reference evidence="7 8" key="2">
    <citation type="journal article" date="2013" name="PLoS ONE">
        <title>INDIGO - INtegrated Data Warehouse of MIcrobial GenOmes with Examples from the Red Sea Extremophiles.</title>
        <authorList>
            <person name="Alam I."/>
            <person name="Antunes A."/>
            <person name="Kamau A.A."/>
            <person name="Ba Alawi W."/>
            <person name="Kalkatawi M."/>
            <person name="Stingl U."/>
            <person name="Bajic V.B."/>
        </authorList>
    </citation>
    <scope>NUCLEOTIDE SEQUENCE [LARGE SCALE GENOMIC DNA]</scope>
    <source>
        <strain evidence="7 8">SSD-17B</strain>
    </source>
</reference>
<dbReference type="GO" id="GO:0000902">
    <property type="term" value="P:cell morphogenesis"/>
    <property type="evidence" value="ECO:0007669"/>
    <property type="project" value="InterPro"/>
</dbReference>
<gene>
    <name evidence="7" type="primary">mbl</name>
    <name evidence="6" type="synonym">mreB</name>
    <name evidence="7" type="ORF">HLPCO_002797</name>
</gene>
<dbReference type="FunCoup" id="U2DRC9">
    <property type="interactions" value="303"/>
</dbReference>
<name>U2DRC9_9MOLU</name>
<dbReference type="GO" id="GO:0005524">
    <property type="term" value="F:ATP binding"/>
    <property type="evidence" value="ECO:0007669"/>
    <property type="project" value="UniProtKB-KW"/>
</dbReference>
<dbReference type="InterPro" id="IPR004753">
    <property type="entry name" value="MreB"/>
</dbReference>
<keyword evidence="3 6" id="KW-0067">ATP-binding</keyword>
<dbReference type="GO" id="GO:0008360">
    <property type="term" value="P:regulation of cell shape"/>
    <property type="evidence" value="ECO:0007669"/>
    <property type="project" value="UniProtKB-UniRule"/>
</dbReference>
<evidence type="ECO:0000313" key="7">
    <source>
        <dbReference type="EMBL" id="ERJ11132.1"/>
    </source>
</evidence>
<organism evidence="7 8">
    <name type="scientific">Haloplasma contractile SSD-17B</name>
    <dbReference type="NCBI Taxonomy" id="1033810"/>
    <lineage>
        <taxon>Bacteria</taxon>
        <taxon>Bacillati</taxon>
        <taxon>Mycoplasmatota</taxon>
        <taxon>Mollicutes</taxon>
        <taxon>Haloplasmatales</taxon>
        <taxon>Haloplasmataceae</taxon>
        <taxon>Haloplasma</taxon>
    </lineage>
</organism>
<evidence type="ECO:0000313" key="8">
    <source>
        <dbReference type="Proteomes" id="UP000005707"/>
    </source>
</evidence>
<evidence type="ECO:0000256" key="6">
    <source>
        <dbReference type="HAMAP-Rule" id="MF_02207"/>
    </source>
</evidence>
<dbReference type="Pfam" id="PF06723">
    <property type="entry name" value="MreB_Mbl"/>
    <property type="match status" value="1"/>
</dbReference>
<dbReference type="GO" id="GO:0016491">
    <property type="term" value="F:oxidoreductase activity"/>
    <property type="evidence" value="ECO:0007669"/>
    <property type="project" value="UniProtKB-KW"/>
</dbReference>
<dbReference type="AlphaFoldDB" id="U2DRC9"/>
<protein>
    <recommendedName>
        <fullName evidence="6">Cell shape-determining protein MreB</fullName>
    </recommendedName>
</protein>
<dbReference type="PANTHER" id="PTHR42749:SF1">
    <property type="entry name" value="CELL SHAPE-DETERMINING PROTEIN MREB"/>
    <property type="match status" value="1"/>
</dbReference>
<keyword evidence="8" id="KW-1185">Reference proteome</keyword>
<dbReference type="InParanoid" id="U2DRC9"/>
<evidence type="ECO:0000256" key="4">
    <source>
        <dbReference type="ARBA" id="ARBA00022960"/>
    </source>
</evidence>
<dbReference type="RefSeq" id="WP_008824450.1">
    <property type="nucleotide sequence ID" value="NZ_AFNU02000015.1"/>
</dbReference>
<dbReference type="PANTHER" id="PTHR42749">
    <property type="entry name" value="CELL SHAPE-DETERMINING PROTEIN MREB"/>
    <property type="match status" value="1"/>
</dbReference>
<comment type="function">
    <text evidence="6">Forms membrane-associated dynamic filaments that are essential for cell shape determination. Acts by regulating cell wall synthesis and cell elongation, and thus cell shape. A feedback loop between cell geometry and MreB localization may maintain elongated cell shape by targeting cell wall growth to regions of negative cell wall curvature.</text>
</comment>
<evidence type="ECO:0000256" key="1">
    <source>
        <dbReference type="ARBA" id="ARBA00022490"/>
    </source>
</evidence>
<keyword evidence="1 6" id="KW-0963">Cytoplasm</keyword>
<evidence type="ECO:0000256" key="3">
    <source>
        <dbReference type="ARBA" id="ARBA00022840"/>
    </source>
</evidence>
<dbReference type="STRING" id="1033810.HLPCO_002797"/>
<comment type="caution">
    <text evidence="6">Lacks conserved residue(s) required for the propagation of feature annotation.</text>
</comment>
<feature type="binding site" evidence="6">
    <location>
        <begin position="288"/>
        <end position="291"/>
    </location>
    <ligand>
        <name>ATP</name>
        <dbReference type="ChEBI" id="CHEBI:30616"/>
    </ligand>
</feature>
<dbReference type="OrthoDB" id="9768127at2"/>
<comment type="subunit">
    <text evidence="6">Forms polymers.</text>
</comment>
<dbReference type="HAMAP" id="MF_02207">
    <property type="entry name" value="MreB"/>
    <property type="match status" value="1"/>
</dbReference>
<dbReference type="EMBL" id="AFNU02000015">
    <property type="protein sequence ID" value="ERJ11132.1"/>
    <property type="molecule type" value="Genomic_DNA"/>
</dbReference>
<dbReference type="PRINTS" id="PR01652">
    <property type="entry name" value="SHAPEPROTEIN"/>
</dbReference>
<dbReference type="CDD" id="cd10225">
    <property type="entry name" value="ASKHA_NBD_MreB-like"/>
    <property type="match status" value="1"/>
</dbReference>
<feature type="binding site" evidence="6">
    <location>
        <begin position="159"/>
        <end position="161"/>
    </location>
    <ligand>
        <name>ATP</name>
        <dbReference type="ChEBI" id="CHEBI:30616"/>
    </ligand>
</feature>
<keyword evidence="2 6" id="KW-0547">Nucleotide-binding</keyword>
<dbReference type="NCBIfam" id="NF010539">
    <property type="entry name" value="PRK13927.1"/>
    <property type="match status" value="1"/>
</dbReference>
<dbReference type="InterPro" id="IPR043129">
    <property type="entry name" value="ATPase_NBD"/>
</dbReference>
<comment type="similarity">
    <text evidence="5 6">Belongs to the FtsA/MreB family.</text>
</comment>
<keyword evidence="4 6" id="KW-0133">Cell shape</keyword>
<dbReference type="Gene3D" id="3.30.420.40">
    <property type="match status" value="2"/>
</dbReference>